<dbReference type="InterPro" id="IPR036527">
    <property type="entry name" value="SCP2_sterol-bd_dom_sf"/>
</dbReference>
<evidence type="ECO:0000313" key="2">
    <source>
        <dbReference type="EMBL" id="MFD2869935.1"/>
    </source>
</evidence>
<gene>
    <name evidence="2" type="ORF">ACFSY7_15690</name>
</gene>
<dbReference type="Pfam" id="PF02036">
    <property type="entry name" value="SCP2"/>
    <property type="match status" value="1"/>
</dbReference>
<dbReference type="InterPro" id="IPR003033">
    <property type="entry name" value="SCP2_sterol-bd_dom"/>
</dbReference>
<dbReference type="Gene3D" id="3.30.1050.10">
    <property type="entry name" value="SCP2 sterol-binding domain"/>
    <property type="match status" value="1"/>
</dbReference>
<name>A0ABW5Y3U1_9BACL</name>
<proteinExistence type="predicted"/>
<comment type="caution">
    <text evidence="2">The sequence shown here is derived from an EMBL/GenBank/DDBJ whole genome shotgun (WGS) entry which is preliminary data.</text>
</comment>
<sequence>MTNQAMEQFLSKIQQDPAGLKGYNARIQFDFTDTAESTLISFDGNNAHVVKDAQAPDCTVSISSKNFEKLTTGQMNPQTAFLMGKLKSKGDMSHLLRLSSLLTYYK</sequence>
<dbReference type="Proteomes" id="UP001597568">
    <property type="component" value="Unassembled WGS sequence"/>
</dbReference>
<protein>
    <submittedName>
        <fullName evidence="2">SCP2 sterol-binding domain-containing protein</fullName>
    </submittedName>
</protein>
<dbReference type="EMBL" id="JBHUOR010000131">
    <property type="protein sequence ID" value="MFD2869935.1"/>
    <property type="molecule type" value="Genomic_DNA"/>
</dbReference>
<reference evidence="3" key="1">
    <citation type="journal article" date="2019" name="Int. J. Syst. Evol. Microbiol.">
        <title>The Global Catalogue of Microorganisms (GCM) 10K type strain sequencing project: providing services to taxonomists for standard genome sequencing and annotation.</title>
        <authorList>
            <consortium name="The Broad Institute Genomics Platform"/>
            <consortium name="The Broad Institute Genome Sequencing Center for Infectious Disease"/>
            <person name="Wu L."/>
            <person name="Ma J."/>
        </authorList>
    </citation>
    <scope>NUCLEOTIDE SEQUENCE [LARGE SCALE GENOMIC DNA]</scope>
    <source>
        <strain evidence="3">KCTC 33522</strain>
    </source>
</reference>
<evidence type="ECO:0000313" key="3">
    <source>
        <dbReference type="Proteomes" id="UP001597568"/>
    </source>
</evidence>
<accession>A0ABW5Y3U1</accession>
<evidence type="ECO:0000259" key="1">
    <source>
        <dbReference type="Pfam" id="PF02036"/>
    </source>
</evidence>
<dbReference type="PANTHER" id="PTHR10094:SF25">
    <property type="entry name" value="SCP2 STEROL-BINDING DOMAIN-CONTAINING PROTEIN 1"/>
    <property type="match status" value="1"/>
</dbReference>
<organism evidence="2 3">
    <name type="scientific">Kurthia populi</name>
    <dbReference type="NCBI Taxonomy" id="1562132"/>
    <lineage>
        <taxon>Bacteria</taxon>
        <taxon>Bacillati</taxon>
        <taxon>Bacillota</taxon>
        <taxon>Bacilli</taxon>
        <taxon>Bacillales</taxon>
        <taxon>Caryophanaceae</taxon>
        <taxon>Kurthia</taxon>
    </lineage>
</organism>
<keyword evidence="3" id="KW-1185">Reference proteome</keyword>
<dbReference type="PANTHER" id="PTHR10094">
    <property type="entry name" value="STEROL CARRIER PROTEIN 2 SCP-2 FAMILY PROTEIN"/>
    <property type="match status" value="1"/>
</dbReference>
<dbReference type="RefSeq" id="WP_380148598.1">
    <property type="nucleotide sequence ID" value="NZ_JBHUOR010000131.1"/>
</dbReference>
<dbReference type="SUPFAM" id="SSF55718">
    <property type="entry name" value="SCP-like"/>
    <property type="match status" value="1"/>
</dbReference>
<feature type="domain" description="SCP2" evidence="1">
    <location>
        <begin position="7"/>
        <end position="102"/>
    </location>
</feature>